<dbReference type="PIRSF" id="PIRSF006648">
    <property type="entry name" value="DrrB"/>
    <property type="match status" value="1"/>
</dbReference>
<dbReference type="InterPro" id="IPR000412">
    <property type="entry name" value="ABC_2_transport"/>
</dbReference>
<keyword evidence="2 6" id="KW-0812">Transmembrane</keyword>
<comment type="subcellular location">
    <subcellularLocation>
        <location evidence="6">Cell membrane</location>
        <topology evidence="6">Multi-pass membrane protein</topology>
    </subcellularLocation>
    <subcellularLocation>
        <location evidence="1">Membrane</location>
        <topology evidence="1">Multi-pass membrane protein</topology>
    </subcellularLocation>
</comment>
<evidence type="ECO:0000313" key="8">
    <source>
        <dbReference type="EMBL" id="GGP42745.1"/>
    </source>
</evidence>
<evidence type="ECO:0000313" key="9">
    <source>
        <dbReference type="Proteomes" id="UP000639606"/>
    </source>
</evidence>
<dbReference type="InterPro" id="IPR047817">
    <property type="entry name" value="ABC2_TM_bact-type"/>
</dbReference>
<keyword evidence="4 6" id="KW-0472">Membrane</keyword>
<evidence type="ECO:0000256" key="5">
    <source>
        <dbReference type="ARBA" id="ARBA00023251"/>
    </source>
</evidence>
<dbReference type="PANTHER" id="PTHR43229:SF2">
    <property type="entry name" value="NODULATION PROTEIN J"/>
    <property type="match status" value="1"/>
</dbReference>
<evidence type="ECO:0000256" key="2">
    <source>
        <dbReference type="ARBA" id="ARBA00022692"/>
    </source>
</evidence>
<sequence>MAARVVGPLRAALLGVEAQWTWYRRNWRATAITNFLQPVLFLLAMGLGFGSQVRPGEATGGAPYAVFLAPALLVLTAVQNAMFESTYAVFSAFKWQKTYLGVVATPITPAQILYGRLLWIALRLLSGAVVFLGVATALGAVTSAGAVWGVPAAVLAGMAFSAPVVAFTATREKPEAFNGLYRFVLVPMMLFAGAFFPLDQLPAWLHPLAWLTPVWHGVELARGAAFGTLGPAAALGHVAYLAALVAVGVLLGRKYFQRRLAV</sequence>
<gene>
    <name evidence="8" type="ORF">GCM10010185_12830</name>
</gene>
<evidence type="ECO:0000256" key="1">
    <source>
        <dbReference type="ARBA" id="ARBA00004141"/>
    </source>
</evidence>
<dbReference type="PANTHER" id="PTHR43229">
    <property type="entry name" value="NODULATION PROTEIN J"/>
    <property type="match status" value="1"/>
</dbReference>
<dbReference type="PRINTS" id="PR00164">
    <property type="entry name" value="ABC2TRNSPORT"/>
</dbReference>
<proteinExistence type="inferred from homology"/>
<feature type="transmembrane region" description="Helical" evidence="6">
    <location>
        <begin position="179"/>
        <end position="198"/>
    </location>
</feature>
<comment type="caution">
    <text evidence="6">Lacks conserved residue(s) required for the propagation of feature annotation.</text>
</comment>
<evidence type="ECO:0000259" key="7">
    <source>
        <dbReference type="PROSITE" id="PS51012"/>
    </source>
</evidence>
<feature type="transmembrane region" description="Helical" evidence="6">
    <location>
        <begin position="232"/>
        <end position="251"/>
    </location>
</feature>
<keyword evidence="9" id="KW-1185">Reference proteome</keyword>
<dbReference type="PROSITE" id="PS51012">
    <property type="entry name" value="ABC_TM2"/>
    <property type="match status" value="1"/>
</dbReference>
<comment type="similarity">
    <text evidence="6">Belongs to the ABC-2 integral membrane protein family.</text>
</comment>
<dbReference type="AlphaFoldDB" id="A0A918EDA8"/>
<dbReference type="GO" id="GO:0046677">
    <property type="term" value="P:response to antibiotic"/>
    <property type="evidence" value="ECO:0007669"/>
    <property type="project" value="UniProtKB-KW"/>
</dbReference>
<protein>
    <recommendedName>
        <fullName evidence="6">Transport permease protein</fullName>
    </recommendedName>
</protein>
<feature type="transmembrane region" description="Helical" evidence="6">
    <location>
        <begin position="117"/>
        <end position="140"/>
    </location>
</feature>
<keyword evidence="5" id="KW-0046">Antibiotic resistance</keyword>
<evidence type="ECO:0000256" key="6">
    <source>
        <dbReference type="RuleBase" id="RU361157"/>
    </source>
</evidence>
<dbReference type="GO" id="GO:0140359">
    <property type="term" value="F:ABC-type transporter activity"/>
    <property type="evidence" value="ECO:0007669"/>
    <property type="project" value="InterPro"/>
</dbReference>
<dbReference type="InterPro" id="IPR051784">
    <property type="entry name" value="Nod_factor_ABC_transporter"/>
</dbReference>
<comment type="caution">
    <text evidence="8">The sequence shown here is derived from an EMBL/GenBank/DDBJ whole genome shotgun (WGS) entry which is preliminary data.</text>
</comment>
<dbReference type="GO" id="GO:0043190">
    <property type="term" value="C:ATP-binding cassette (ABC) transporter complex"/>
    <property type="evidence" value="ECO:0007669"/>
    <property type="project" value="InterPro"/>
</dbReference>
<organism evidence="8 9">
    <name type="scientific">Saccharothrix coeruleofusca</name>
    <dbReference type="NCBI Taxonomy" id="33919"/>
    <lineage>
        <taxon>Bacteria</taxon>
        <taxon>Bacillati</taxon>
        <taxon>Actinomycetota</taxon>
        <taxon>Actinomycetes</taxon>
        <taxon>Pseudonocardiales</taxon>
        <taxon>Pseudonocardiaceae</taxon>
        <taxon>Saccharothrix</taxon>
    </lineage>
</organism>
<feature type="transmembrane region" description="Helical" evidence="6">
    <location>
        <begin position="146"/>
        <end position="167"/>
    </location>
</feature>
<accession>A0A918EDA8</accession>
<evidence type="ECO:0000256" key="4">
    <source>
        <dbReference type="ARBA" id="ARBA00023136"/>
    </source>
</evidence>
<name>A0A918EDA8_9PSEU</name>
<feature type="transmembrane region" description="Helical" evidence="6">
    <location>
        <begin position="29"/>
        <end position="49"/>
    </location>
</feature>
<reference evidence="8" key="1">
    <citation type="journal article" date="2014" name="Int. J. Syst. Evol. Microbiol.">
        <title>Complete genome sequence of Corynebacterium casei LMG S-19264T (=DSM 44701T), isolated from a smear-ripened cheese.</title>
        <authorList>
            <consortium name="US DOE Joint Genome Institute (JGI-PGF)"/>
            <person name="Walter F."/>
            <person name="Albersmeier A."/>
            <person name="Kalinowski J."/>
            <person name="Ruckert C."/>
        </authorList>
    </citation>
    <scope>NUCLEOTIDE SEQUENCE</scope>
    <source>
        <strain evidence="8">JCM 3313</strain>
    </source>
</reference>
<reference evidence="8" key="2">
    <citation type="submission" date="2020-09" db="EMBL/GenBank/DDBJ databases">
        <authorList>
            <person name="Sun Q."/>
            <person name="Ohkuma M."/>
        </authorList>
    </citation>
    <scope>NUCLEOTIDE SEQUENCE</scope>
    <source>
        <strain evidence="8">JCM 3313</strain>
    </source>
</reference>
<dbReference type="InterPro" id="IPR013525">
    <property type="entry name" value="ABC2_TM"/>
</dbReference>
<feature type="domain" description="ABC transmembrane type-2" evidence="7">
    <location>
        <begin position="29"/>
        <end position="259"/>
    </location>
</feature>
<dbReference type="EMBL" id="BMRG01000002">
    <property type="protein sequence ID" value="GGP42745.1"/>
    <property type="molecule type" value="Genomic_DNA"/>
</dbReference>
<keyword evidence="6" id="KW-0813">Transport</keyword>
<evidence type="ECO:0000256" key="3">
    <source>
        <dbReference type="ARBA" id="ARBA00022989"/>
    </source>
</evidence>
<dbReference type="Pfam" id="PF01061">
    <property type="entry name" value="ABC2_membrane"/>
    <property type="match status" value="1"/>
</dbReference>
<keyword evidence="6" id="KW-1003">Cell membrane</keyword>
<keyword evidence="3 6" id="KW-1133">Transmembrane helix</keyword>
<dbReference type="Proteomes" id="UP000639606">
    <property type="component" value="Unassembled WGS sequence"/>
</dbReference>
<dbReference type="RefSeq" id="WP_189222118.1">
    <property type="nucleotide sequence ID" value="NZ_BMRG01000002.1"/>
</dbReference>